<dbReference type="Pfam" id="PF14518">
    <property type="entry name" value="Haem_oxygenas_2"/>
    <property type="match status" value="1"/>
</dbReference>
<feature type="region of interest" description="Disordered" evidence="1">
    <location>
        <begin position="387"/>
        <end position="410"/>
    </location>
</feature>
<dbReference type="SMART" id="SM01236">
    <property type="entry name" value="Haem_oxygenase_2"/>
    <property type="match status" value="1"/>
</dbReference>
<dbReference type="RefSeq" id="WP_092365883.1">
    <property type="nucleotide sequence ID" value="NZ_FNBM01000002.1"/>
</dbReference>
<dbReference type="InterPro" id="IPR016084">
    <property type="entry name" value="Haem_Oase-like_multi-hlx"/>
</dbReference>
<protein>
    <submittedName>
        <fullName evidence="2">Iron-containing redox enzyme</fullName>
    </submittedName>
</protein>
<sequence length="457" mass="51674">MTTLTPIFTSSSESCNFLQTGPARMLYERLLQPQLADGALDEARSFLDTQLEEAAGLPCDMPAQPEALLDWMRNAALSTTQAYALYLEERRQGAPRRYFANRAHALYFLRHVAPTKLVDGAWLYGLLKHWQELRLRPLLRTYLEELGDGVPAMNHVVLYKQLLAQHGCDELAELEDAHFLQGAQQLALGHLADDYLPEVIGYNLGYEQLPLHLLISSYELTELDIDPYYFQLHVTIDNASTGHAQKAVQAVLENMPLVGDRDAFYRRVINGYRLNDLGLGSTSVIAAFDLEEEVCAMLERKRDVATQVHSDYCRIEGRTVNEWLSQPGQVRSFLDALQKRGWIRRDEDPQSSRFWQLVQGDRAAMFGVFNAYEQQLLHDWIAGDWTPPRARGRSRRRPAPAAEQAGGLDDDMQALHATLRALPAKQQPAKLIELMSPASHFTPAGLLATRLFNAYLQ</sequence>
<evidence type="ECO:0000313" key="2">
    <source>
        <dbReference type="EMBL" id="SDF27472.1"/>
    </source>
</evidence>
<dbReference type="EMBL" id="FNBM01000002">
    <property type="protein sequence ID" value="SDF27472.1"/>
    <property type="molecule type" value="Genomic_DNA"/>
</dbReference>
<name>A0A1G7JR96_9GAMM</name>
<dbReference type="Proteomes" id="UP000243378">
    <property type="component" value="Unassembled WGS sequence"/>
</dbReference>
<gene>
    <name evidence="2" type="ORF">SAMN05216381_1231</name>
</gene>
<accession>A0A1G7JR96</accession>
<organism evidence="2 3">
    <name type="scientific">Phytopseudomonas seleniipraecipitans</name>
    <dbReference type="NCBI Taxonomy" id="640205"/>
    <lineage>
        <taxon>Bacteria</taxon>
        <taxon>Pseudomonadati</taxon>
        <taxon>Pseudomonadota</taxon>
        <taxon>Gammaproteobacteria</taxon>
        <taxon>Pseudomonadales</taxon>
        <taxon>Pseudomonadaceae</taxon>
        <taxon>Phytopseudomonas</taxon>
    </lineage>
</organism>
<dbReference type="OrthoDB" id="6635957at2"/>
<dbReference type="Gene3D" id="1.20.910.10">
    <property type="entry name" value="Heme oxygenase-like"/>
    <property type="match status" value="1"/>
</dbReference>
<dbReference type="STRING" id="640205.SAMN05216381_1231"/>
<proteinExistence type="predicted"/>
<evidence type="ECO:0000313" key="3">
    <source>
        <dbReference type="Proteomes" id="UP000243378"/>
    </source>
</evidence>
<evidence type="ECO:0000256" key="1">
    <source>
        <dbReference type="SAM" id="MobiDB-lite"/>
    </source>
</evidence>
<reference evidence="2 3" key="1">
    <citation type="submission" date="2016-10" db="EMBL/GenBank/DDBJ databases">
        <authorList>
            <person name="de Groot N.N."/>
        </authorList>
    </citation>
    <scope>NUCLEOTIDE SEQUENCE [LARGE SCALE GENOMIC DNA]</scope>
    <source>
        <strain evidence="2 3">LMG 25475</strain>
    </source>
</reference>
<dbReference type="AlphaFoldDB" id="A0A1G7JR96"/>